<protein>
    <submittedName>
        <fullName evidence="3">Uncharacterized protein DUF1648</fullName>
    </submittedName>
</protein>
<comment type="caution">
    <text evidence="3">The sequence shown here is derived from an EMBL/GenBank/DDBJ whole genome shotgun (WGS) entry which is preliminary data.</text>
</comment>
<evidence type="ECO:0000313" key="3">
    <source>
        <dbReference type="EMBL" id="RKT00882.1"/>
    </source>
</evidence>
<proteinExistence type="predicted"/>
<dbReference type="Pfam" id="PF07853">
    <property type="entry name" value="DUF1648"/>
    <property type="match status" value="1"/>
</dbReference>
<feature type="domain" description="DUF1648" evidence="2">
    <location>
        <begin position="14"/>
        <end position="59"/>
    </location>
</feature>
<dbReference type="RefSeq" id="WP_121459839.1">
    <property type="nucleotide sequence ID" value="NZ_RBXB01000001.1"/>
</dbReference>
<evidence type="ECO:0000313" key="4">
    <source>
        <dbReference type="Proteomes" id="UP000272428"/>
    </source>
</evidence>
<organism evidence="3 4">
    <name type="scientific">Chryseobacterium defluvii</name>
    <dbReference type="NCBI Taxonomy" id="160396"/>
    <lineage>
        <taxon>Bacteria</taxon>
        <taxon>Pseudomonadati</taxon>
        <taxon>Bacteroidota</taxon>
        <taxon>Flavobacteriia</taxon>
        <taxon>Flavobacteriales</taxon>
        <taxon>Weeksellaceae</taxon>
        <taxon>Chryseobacterium group</taxon>
        <taxon>Chryseobacterium</taxon>
    </lineage>
</organism>
<dbReference type="AlphaFoldDB" id="A0A495SMX7"/>
<reference evidence="3 4" key="1">
    <citation type="submission" date="2018-10" db="EMBL/GenBank/DDBJ databases">
        <title>Genomic Encyclopedia of Archaeal and Bacterial Type Strains, Phase II (KMG-II): from individual species to whole genera.</title>
        <authorList>
            <person name="Goeker M."/>
        </authorList>
    </citation>
    <scope>NUCLEOTIDE SEQUENCE [LARGE SCALE GENOMIC DNA]</scope>
    <source>
        <strain evidence="3 4">DSM 14219</strain>
    </source>
</reference>
<feature type="transmembrane region" description="Helical" evidence="1">
    <location>
        <begin position="51"/>
        <end position="71"/>
    </location>
</feature>
<keyword evidence="1" id="KW-1133">Transmembrane helix</keyword>
<dbReference type="InterPro" id="IPR012867">
    <property type="entry name" value="DUF1648"/>
</dbReference>
<dbReference type="Proteomes" id="UP000272428">
    <property type="component" value="Unassembled WGS sequence"/>
</dbReference>
<sequence>MKVSSILLAVNIFLLVFIWIFTGIEYAGLPEIVPSHFAVNGTVDGESEKRAIWFLPAIATFMFLLFVGIPRDPNSPLLNVPKSYRNKENLKMLLYSILLPVLLLLADTIVESIWIAQRKLKEMTNAVFVLLSLLFIVIGVNIFFMIKSGKPEKS</sequence>
<keyword evidence="1" id="KW-0472">Membrane</keyword>
<feature type="transmembrane region" description="Helical" evidence="1">
    <location>
        <begin position="7"/>
        <end position="29"/>
    </location>
</feature>
<keyword evidence="4" id="KW-1185">Reference proteome</keyword>
<feature type="transmembrane region" description="Helical" evidence="1">
    <location>
        <begin position="127"/>
        <end position="146"/>
    </location>
</feature>
<gene>
    <name evidence="3" type="ORF">BCF58_0083</name>
</gene>
<accession>A0A495SMX7</accession>
<name>A0A495SMX7_9FLAO</name>
<evidence type="ECO:0000256" key="1">
    <source>
        <dbReference type="SAM" id="Phobius"/>
    </source>
</evidence>
<feature type="transmembrane region" description="Helical" evidence="1">
    <location>
        <begin position="92"/>
        <end position="115"/>
    </location>
</feature>
<dbReference type="EMBL" id="RBXB01000001">
    <property type="protein sequence ID" value="RKT00882.1"/>
    <property type="molecule type" value="Genomic_DNA"/>
</dbReference>
<evidence type="ECO:0000259" key="2">
    <source>
        <dbReference type="Pfam" id="PF07853"/>
    </source>
</evidence>
<dbReference type="OrthoDB" id="9808690at2"/>
<keyword evidence="1" id="KW-0812">Transmembrane</keyword>